<reference evidence="2" key="2">
    <citation type="submission" date="2018-10" db="EMBL/GenBank/DDBJ databases">
        <title>Effector identification in a new, highly contiguous assembly of the strawberry crown rot pathogen Phytophthora cactorum.</title>
        <authorList>
            <person name="Armitage A.D."/>
            <person name="Nellist C.F."/>
            <person name="Bates H."/>
            <person name="Vickerstaff R.J."/>
            <person name="Harrison R.J."/>
        </authorList>
    </citation>
    <scope>NUCLEOTIDE SEQUENCE</scope>
    <source>
        <strain evidence="2">4032</strain>
        <strain evidence="3">P415</strain>
    </source>
</reference>
<evidence type="ECO:0000256" key="1">
    <source>
        <dbReference type="SAM" id="MobiDB-lite"/>
    </source>
</evidence>
<feature type="region of interest" description="Disordered" evidence="1">
    <location>
        <begin position="47"/>
        <end position="74"/>
    </location>
</feature>
<organism evidence="4 5">
    <name type="scientific">Phytophthora cactorum</name>
    <dbReference type="NCBI Taxonomy" id="29920"/>
    <lineage>
        <taxon>Eukaryota</taxon>
        <taxon>Sar</taxon>
        <taxon>Stramenopiles</taxon>
        <taxon>Oomycota</taxon>
        <taxon>Peronosporomycetes</taxon>
        <taxon>Peronosporales</taxon>
        <taxon>Peronosporaceae</taxon>
        <taxon>Phytophthora</taxon>
    </lineage>
</organism>
<evidence type="ECO:0000313" key="3">
    <source>
        <dbReference type="EMBL" id="KAG2964584.1"/>
    </source>
</evidence>
<dbReference type="OrthoDB" id="10486125at2759"/>
<reference evidence="4 5" key="1">
    <citation type="submission" date="2018-01" db="EMBL/GenBank/DDBJ databases">
        <title>Draft genome of the strawberry crown rot pathogen Phytophthora cactorum.</title>
        <authorList>
            <person name="Armitage A.D."/>
            <person name="Lysoe E."/>
            <person name="Nellist C.F."/>
            <person name="Harrison R.J."/>
            <person name="Brurberg M.B."/>
        </authorList>
    </citation>
    <scope>NUCLEOTIDE SEQUENCE [LARGE SCALE GENOMIC DNA]</scope>
    <source>
        <strain evidence="4 5">10300</strain>
    </source>
</reference>
<proteinExistence type="predicted"/>
<feature type="compositionally biased region" description="Basic and acidic residues" evidence="1">
    <location>
        <begin position="49"/>
        <end position="61"/>
    </location>
</feature>
<dbReference type="Proteomes" id="UP000251314">
    <property type="component" value="Unassembled WGS sequence"/>
</dbReference>
<name>A0A329SYK2_9STRA</name>
<comment type="caution">
    <text evidence="4">The sequence shown here is derived from an EMBL/GenBank/DDBJ whole genome shotgun (WGS) entry which is preliminary data.</text>
</comment>
<gene>
    <name evidence="4" type="ORF">PC110_g2784</name>
    <name evidence="2" type="ORF">PC115_g20104</name>
    <name evidence="3" type="ORF">PC118_g20237</name>
</gene>
<evidence type="ECO:0008006" key="6">
    <source>
        <dbReference type="Google" id="ProtNLM"/>
    </source>
</evidence>
<dbReference type="Proteomes" id="UP000774804">
    <property type="component" value="Unassembled WGS sequence"/>
</dbReference>
<dbReference type="EMBL" id="RCMI01001226">
    <property type="protein sequence ID" value="KAG2888275.1"/>
    <property type="molecule type" value="Genomic_DNA"/>
</dbReference>
<dbReference type="VEuPathDB" id="FungiDB:PC110_g2784"/>
<dbReference type="Proteomes" id="UP000697107">
    <property type="component" value="Unassembled WGS sequence"/>
</dbReference>
<evidence type="ECO:0000313" key="4">
    <source>
        <dbReference type="EMBL" id="RAW41026.1"/>
    </source>
</evidence>
<dbReference type="AlphaFoldDB" id="A0A329SYK2"/>
<keyword evidence="5" id="KW-1185">Reference proteome</keyword>
<sequence length="74" mass="8748">MSSDATTTAMKRWDEEEVKVFNEVYESMKGGKVAAMRKKFNRRMVSVGNEERSKDAFDSRVKHLRKKNKEETRF</sequence>
<evidence type="ECO:0000313" key="5">
    <source>
        <dbReference type="Proteomes" id="UP000251314"/>
    </source>
</evidence>
<protein>
    <recommendedName>
        <fullName evidence="6">Myb-like domain-containing protein</fullName>
    </recommendedName>
</protein>
<dbReference type="EMBL" id="MJFZ01000037">
    <property type="protein sequence ID" value="RAW41026.1"/>
    <property type="molecule type" value="Genomic_DNA"/>
</dbReference>
<accession>A0A329SYK2</accession>
<evidence type="ECO:0000313" key="2">
    <source>
        <dbReference type="EMBL" id="KAG2888275.1"/>
    </source>
</evidence>
<dbReference type="EMBL" id="RCML01001198">
    <property type="protein sequence ID" value="KAG2964584.1"/>
    <property type="molecule type" value="Genomic_DNA"/>
</dbReference>